<dbReference type="CDD" id="cd09083">
    <property type="entry name" value="EEP-1"/>
    <property type="match status" value="1"/>
</dbReference>
<protein>
    <submittedName>
        <fullName evidence="3">Endonuclease/exonuclease/phosphatase family protein</fullName>
    </submittedName>
</protein>
<dbReference type="EMBL" id="QWLV01000002">
    <property type="protein sequence ID" value="RHW18366.1"/>
    <property type="molecule type" value="Genomic_DNA"/>
</dbReference>
<dbReference type="GO" id="GO:0000175">
    <property type="term" value="F:3'-5'-RNA exonuclease activity"/>
    <property type="evidence" value="ECO:0007669"/>
    <property type="project" value="TreeGrafter"/>
</dbReference>
<keyword evidence="3" id="KW-0255">Endonuclease</keyword>
<keyword evidence="3" id="KW-0378">Hydrolase</keyword>
<dbReference type="Gene3D" id="3.60.10.10">
    <property type="entry name" value="Endonuclease/exonuclease/phosphatase"/>
    <property type="match status" value="1"/>
</dbReference>
<dbReference type="OrthoDB" id="9793162at2"/>
<dbReference type="PANTHER" id="PTHR12121">
    <property type="entry name" value="CARBON CATABOLITE REPRESSOR PROTEIN 4"/>
    <property type="match status" value="1"/>
</dbReference>
<evidence type="ECO:0000313" key="4">
    <source>
        <dbReference type="Proteomes" id="UP000266693"/>
    </source>
</evidence>
<dbReference type="InterPro" id="IPR005135">
    <property type="entry name" value="Endo/exonuclease/phosphatase"/>
</dbReference>
<dbReference type="Proteomes" id="UP000266693">
    <property type="component" value="Unassembled WGS sequence"/>
</dbReference>
<evidence type="ECO:0000259" key="2">
    <source>
        <dbReference type="Pfam" id="PF03372"/>
    </source>
</evidence>
<dbReference type="AlphaFoldDB" id="A0A396RQW0"/>
<feature type="chain" id="PRO_5017299616" evidence="1">
    <location>
        <begin position="27"/>
        <end position="285"/>
    </location>
</feature>
<dbReference type="InterPro" id="IPR050410">
    <property type="entry name" value="CCR4/nocturin_mRNA_transcr"/>
</dbReference>
<dbReference type="Pfam" id="PF03372">
    <property type="entry name" value="Exo_endo_phos"/>
    <property type="match status" value="1"/>
</dbReference>
<organism evidence="3 4">
    <name type="scientific">Sphingomonas gilva</name>
    <dbReference type="NCBI Taxonomy" id="2305907"/>
    <lineage>
        <taxon>Bacteria</taxon>
        <taxon>Pseudomonadati</taxon>
        <taxon>Pseudomonadota</taxon>
        <taxon>Alphaproteobacteria</taxon>
        <taxon>Sphingomonadales</taxon>
        <taxon>Sphingomonadaceae</taxon>
        <taxon>Sphingomonas</taxon>
    </lineage>
</organism>
<feature type="domain" description="Endonuclease/exonuclease/phosphatase" evidence="2">
    <location>
        <begin position="34"/>
        <end position="272"/>
    </location>
</feature>
<keyword evidence="3" id="KW-0269">Exonuclease</keyword>
<accession>A0A396RQW0</accession>
<keyword evidence="4" id="KW-1185">Reference proteome</keyword>
<evidence type="ECO:0000313" key="3">
    <source>
        <dbReference type="EMBL" id="RHW18366.1"/>
    </source>
</evidence>
<dbReference type="InterPro" id="IPR036691">
    <property type="entry name" value="Endo/exonu/phosph_ase_sf"/>
</dbReference>
<gene>
    <name evidence="3" type="ORF">D1610_07860</name>
</gene>
<comment type="caution">
    <text evidence="3">The sequence shown here is derived from an EMBL/GenBank/DDBJ whole genome shotgun (WGS) entry which is preliminary data.</text>
</comment>
<dbReference type="PANTHER" id="PTHR12121:SF36">
    <property type="entry name" value="ENDONUCLEASE_EXONUCLEASE_PHOSPHATASE DOMAIN-CONTAINING PROTEIN"/>
    <property type="match status" value="1"/>
</dbReference>
<evidence type="ECO:0000256" key="1">
    <source>
        <dbReference type="SAM" id="SignalP"/>
    </source>
</evidence>
<reference evidence="3 4" key="1">
    <citation type="submission" date="2018-08" db="EMBL/GenBank/DDBJ databases">
        <title>The multiple taxonomic identification of Sphingomonas gilva.</title>
        <authorList>
            <person name="Zhu D."/>
            <person name="Zheng S."/>
        </authorList>
    </citation>
    <scope>NUCLEOTIDE SEQUENCE [LARGE SCALE GENOMIC DNA]</scope>
    <source>
        <strain evidence="3 4">ZDH117</strain>
    </source>
</reference>
<keyword evidence="3" id="KW-0540">Nuclease</keyword>
<sequence length="285" mass="32356">MSRLTWISLAVAALCQIMLGAGIAQARDGTIEVMSFNVRLPIDKGVNSWERRRGLAAEMIRRIAPDVIGTQELHKRQGDDIVRLLPAYGWIGIDRRGGHDDEHMGLFYRRDRLNLIEFGNFWLSDTPDVPGSISWGHPLPRMTTWALFETKDDKRRFYVLNTHFPYRAEDEDARMKGALMLRQRIDALPADIPVVLTGDFNTTPDSQIHAALTERLADVRIAAPSRSGPDDTFHNFTGKADRRIDWILTRGLDVRSTQTVTDHRGEMQTSDHFPIVATLAWPTSR</sequence>
<proteinExistence type="predicted"/>
<dbReference type="RefSeq" id="WP_118863556.1">
    <property type="nucleotide sequence ID" value="NZ_QWLV01000002.1"/>
</dbReference>
<keyword evidence="1" id="KW-0732">Signal</keyword>
<dbReference type="GO" id="GO:0004519">
    <property type="term" value="F:endonuclease activity"/>
    <property type="evidence" value="ECO:0007669"/>
    <property type="project" value="UniProtKB-KW"/>
</dbReference>
<name>A0A396RQW0_9SPHN</name>
<feature type="signal peptide" evidence="1">
    <location>
        <begin position="1"/>
        <end position="26"/>
    </location>
</feature>
<dbReference type="SUPFAM" id="SSF56219">
    <property type="entry name" value="DNase I-like"/>
    <property type="match status" value="1"/>
</dbReference>